<keyword evidence="7" id="KW-1185">Reference proteome</keyword>
<dbReference type="Gene3D" id="3.30.2410.10">
    <property type="entry name" value="Hect, E3 ligase catalytic domain"/>
    <property type="match status" value="1"/>
</dbReference>
<comment type="caution">
    <text evidence="6">The sequence shown here is derived from an EMBL/GenBank/DDBJ whole genome shotgun (WGS) entry which is preliminary data.</text>
</comment>
<name>A0ABR0YJK1_HUSHU</name>
<keyword evidence="4" id="KW-1133">Transmembrane helix</keyword>
<feature type="transmembrane region" description="Helical" evidence="4">
    <location>
        <begin position="20"/>
        <end position="43"/>
    </location>
</feature>
<reference evidence="6 7" key="1">
    <citation type="submission" date="2021-05" db="EMBL/GenBank/DDBJ databases">
        <authorList>
            <person name="Zahm M."/>
            <person name="Klopp C."/>
            <person name="Cabau C."/>
            <person name="Kuhl H."/>
            <person name="Suciu R."/>
            <person name="Ciorpac M."/>
            <person name="Holostenco D."/>
            <person name="Gessner J."/>
            <person name="Wuertz S."/>
            <person name="Hohne C."/>
            <person name="Stock M."/>
            <person name="Gislard M."/>
            <person name="Lluch J."/>
            <person name="Milhes M."/>
            <person name="Lampietro C."/>
            <person name="Lopez Roques C."/>
            <person name="Donnadieu C."/>
            <person name="Du K."/>
            <person name="Schartl M."/>
            <person name="Guiguen Y."/>
        </authorList>
    </citation>
    <scope>NUCLEOTIDE SEQUENCE [LARGE SCALE GENOMIC DNA]</scope>
    <source>
        <strain evidence="6">Hh-F2</strain>
        <tissue evidence="6">Blood</tissue>
    </source>
</reference>
<dbReference type="PROSITE" id="PS50237">
    <property type="entry name" value="HECT"/>
    <property type="match status" value="1"/>
</dbReference>
<dbReference type="SMART" id="SM00119">
    <property type="entry name" value="HECTc"/>
    <property type="match status" value="1"/>
</dbReference>
<protein>
    <submittedName>
        <fullName evidence="6">G2/M phase-specific E3 ubiquitin-protein ligase-like isoform X1</fullName>
    </submittedName>
</protein>
<evidence type="ECO:0000313" key="7">
    <source>
        <dbReference type="Proteomes" id="UP001369086"/>
    </source>
</evidence>
<sequence>MGKCGSEGFSKSFTILLNYYYFLVGRILLYFLYVNIYLFSLLLEDILGNLAKAINDEEISIFNINRFTVWEGALRGFRRNTYSPTKRISVKFTDDVGHSEGAVDIGGPRRESDDYFIAGRAIAVSLVHGGPPPRFLATELYDALVRGPENVTCDFQKIPDEDLKSKLEKIADAQSLEAAVDAVLMSQDFLSLAGCLRHVTSLEGHKQLVKEATNWYFFGRTSSAFERFKLGLSTLGVLDAIRKFPQAFQPAFCHTETKLTSQEIDQMFSIVLESQGSNKRQTQSKVTGWWRDYLIDAQEEETGVSLGEILAFATGTDYPPALGWETKPSIEFIYSSDLFPTANTCANVLRLPTVHKEYEDFKKNMDFAIQNSPGSGQA</sequence>
<keyword evidence="4" id="KW-0812">Transmembrane</keyword>
<gene>
    <name evidence="6" type="ORF">HHUSO_G27332</name>
</gene>
<evidence type="ECO:0000313" key="6">
    <source>
        <dbReference type="EMBL" id="KAK6472748.1"/>
    </source>
</evidence>
<evidence type="ECO:0000256" key="2">
    <source>
        <dbReference type="ARBA" id="ARBA00022786"/>
    </source>
</evidence>
<dbReference type="EMBL" id="JAHFZB010000028">
    <property type="protein sequence ID" value="KAK6472748.1"/>
    <property type="molecule type" value="Genomic_DNA"/>
</dbReference>
<evidence type="ECO:0000256" key="1">
    <source>
        <dbReference type="ARBA" id="ARBA00022679"/>
    </source>
</evidence>
<accession>A0ABR0YJK1</accession>
<dbReference type="SUPFAM" id="SSF56204">
    <property type="entry name" value="Hect, E3 ligase catalytic domain"/>
    <property type="match status" value="1"/>
</dbReference>
<evidence type="ECO:0000259" key="5">
    <source>
        <dbReference type="PROSITE" id="PS50237"/>
    </source>
</evidence>
<keyword evidence="1" id="KW-0808">Transferase</keyword>
<evidence type="ECO:0000256" key="3">
    <source>
        <dbReference type="PROSITE-ProRule" id="PRU00104"/>
    </source>
</evidence>
<organism evidence="6 7">
    <name type="scientific">Huso huso</name>
    <name type="common">Beluga</name>
    <name type="synonym">Acipenser huso</name>
    <dbReference type="NCBI Taxonomy" id="61971"/>
    <lineage>
        <taxon>Eukaryota</taxon>
        <taxon>Metazoa</taxon>
        <taxon>Chordata</taxon>
        <taxon>Craniata</taxon>
        <taxon>Vertebrata</taxon>
        <taxon>Euteleostomi</taxon>
        <taxon>Actinopterygii</taxon>
        <taxon>Chondrostei</taxon>
        <taxon>Acipenseriformes</taxon>
        <taxon>Acipenseridae</taxon>
        <taxon>Huso</taxon>
    </lineage>
</organism>
<keyword evidence="4" id="KW-0472">Membrane</keyword>
<proteinExistence type="predicted"/>
<dbReference type="InterPro" id="IPR035983">
    <property type="entry name" value="Hect_E3_ubiquitin_ligase"/>
</dbReference>
<dbReference type="Pfam" id="PF00632">
    <property type="entry name" value="HECT"/>
    <property type="match status" value="1"/>
</dbReference>
<dbReference type="Proteomes" id="UP001369086">
    <property type="component" value="Unassembled WGS sequence"/>
</dbReference>
<feature type="active site" description="Glycyl thioester intermediate" evidence="3">
    <location>
        <position position="345"/>
    </location>
</feature>
<dbReference type="InterPro" id="IPR000569">
    <property type="entry name" value="HECT_dom"/>
</dbReference>
<feature type="domain" description="HECT" evidence="5">
    <location>
        <begin position="309"/>
        <end position="378"/>
    </location>
</feature>
<keyword evidence="2 3" id="KW-0833">Ubl conjugation pathway</keyword>
<evidence type="ECO:0000256" key="4">
    <source>
        <dbReference type="SAM" id="Phobius"/>
    </source>
</evidence>